<accession>A0A498JJP9</accession>
<sequence>METLMDLLGVAGRRPGFPMVVCCSSHDELDAASSAVANVPCISLASLLMVSKVIIFEAYDNLFGSRFFLPTCTALLDRRKYTVGFFLHLKHR</sequence>
<keyword evidence="2" id="KW-1185">Reference proteome</keyword>
<dbReference type="AlphaFoldDB" id="A0A498JJP9"/>
<name>A0A498JJP9_MALDO</name>
<dbReference type="Proteomes" id="UP000290289">
    <property type="component" value="Chromosome 7"/>
</dbReference>
<reference evidence="1 2" key="1">
    <citation type="submission" date="2018-10" db="EMBL/GenBank/DDBJ databases">
        <title>A high-quality apple genome assembly.</title>
        <authorList>
            <person name="Hu J."/>
        </authorList>
    </citation>
    <scope>NUCLEOTIDE SEQUENCE [LARGE SCALE GENOMIC DNA]</scope>
    <source>
        <strain evidence="2">cv. HFTH1</strain>
        <tissue evidence="1">Young leaf</tissue>
    </source>
</reference>
<evidence type="ECO:0000313" key="2">
    <source>
        <dbReference type="Proteomes" id="UP000290289"/>
    </source>
</evidence>
<gene>
    <name evidence="1" type="ORF">DVH24_016080</name>
</gene>
<proteinExistence type="predicted"/>
<comment type="caution">
    <text evidence="1">The sequence shown here is derived from an EMBL/GenBank/DDBJ whole genome shotgun (WGS) entry which is preliminary data.</text>
</comment>
<protein>
    <submittedName>
        <fullName evidence="1">Uncharacterized protein</fullName>
    </submittedName>
</protein>
<organism evidence="1 2">
    <name type="scientific">Malus domestica</name>
    <name type="common">Apple</name>
    <name type="synonym">Pyrus malus</name>
    <dbReference type="NCBI Taxonomy" id="3750"/>
    <lineage>
        <taxon>Eukaryota</taxon>
        <taxon>Viridiplantae</taxon>
        <taxon>Streptophyta</taxon>
        <taxon>Embryophyta</taxon>
        <taxon>Tracheophyta</taxon>
        <taxon>Spermatophyta</taxon>
        <taxon>Magnoliopsida</taxon>
        <taxon>eudicotyledons</taxon>
        <taxon>Gunneridae</taxon>
        <taxon>Pentapetalae</taxon>
        <taxon>rosids</taxon>
        <taxon>fabids</taxon>
        <taxon>Rosales</taxon>
        <taxon>Rosaceae</taxon>
        <taxon>Amygdaloideae</taxon>
        <taxon>Maleae</taxon>
        <taxon>Malus</taxon>
    </lineage>
</organism>
<dbReference type="EMBL" id="RDQH01000333">
    <property type="protein sequence ID" value="RXH94013.1"/>
    <property type="molecule type" value="Genomic_DNA"/>
</dbReference>
<evidence type="ECO:0000313" key="1">
    <source>
        <dbReference type="EMBL" id="RXH94013.1"/>
    </source>
</evidence>
<dbReference type="STRING" id="3750.A0A498JJP9"/>